<dbReference type="eggNOG" id="ENOG502Z9BG">
    <property type="taxonomic scope" value="Bacteria"/>
</dbReference>
<evidence type="ECO:0000313" key="3">
    <source>
        <dbReference type="Proteomes" id="UP000002297"/>
    </source>
</evidence>
<dbReference type="InterPro" id="IPR045444">
    <property type="entry name" value="DUF6503"/>
</dbReference>
<sequence>MRTSLLLCVLALILTSCNNEPNYTAQEIIDKTIKVSGGELYKSAQITFNFRDNVYKSTRQCNKFMLERFATDSTGQITHDMLDNDGLMRLRDGKPDKVHDTLIAKISDGINSVHYFAHLPYGLNDASVNKELVEETSLKDTEYYKIKVWFNQDGGGTDYQDVYMYWINKKRFTIDYLAYTYEVNGGGIRFREAYNARTVNGLRFVDYKNYKPKTKDYSITTIDSLFKNNQLQLLSKIETEDVSVELLDKDC</sequence>
<gene>
    <name evidence="2" type="ordered locus">CA2559_12898</name>
</gene>
<dbReference type="EMBL" id="CP002046">
    <property type="protein sequence ID" value="EAP86938.1"/>
    <property type="molecule type" value="Genomic_DNA"/>
</dbReference>
<dbReference type="GeneID" id="89454292"/>
<keyword evidence="3" id="KW-1185">Reference proteome</keyword>
<reference evidence="2 3" key="1">
    <citation type="journal article" date="2010" name="J. Bacteriol.">
        <title>The complete genome sequence of Croceibacter atlanticus HTCC2559T.</title>
        <authorList>
            <person name="Oh H.M."/>
            <person name="Kang I."/>
            <person name="Ferriera S."/>
            <person name="Giovannoni S.J."/>
            <person name="Cho J.C."/>
        </authorList>
    </citation>
    <scope>NUCLEOTIDE SEQUENCE [LARGE SCALE GENOMIC DNA]</scope>
    <source>
        <strain evidence="3">ATCC BAA-628 / HTCC2559 / KCTC 12090</strain>
    </source>
</reference>
<evidence type="ECO:0000256" key="1">
    <source>
        <dbReference type="SAM" id="SignalP"/>
    </source>
</evidence>
<keyword evidence="1" id="KW-0732">Signal</keyword>
<feature type="signal peptide" evidence="1">
    <location>
        <begin position="1"/>
        <end position="19"/>
    </location>
</feature>
<feature type="chain" id="PRO_5002660439" description="Deoxyribose-phosphate aldolase" evidence="1">
    <location>
        <begin position="20"/>
        <end position="251"/>
    </location>
</feature>
<dbReference type="OrthoDB" id="982433at2"/>
<accession>A3UAV2</accession>
<dbReference type="Pfam" id="PF20113">
    <property type="entry name" value="DUF6503"/>
    <property type="match status" value="1"/>
</dbReference>
<dbReference type="STRING" id="216432.CA2559_12898"/>
<proteinExistence type="predicted"/>
<dbReference type="HOGENOM" id="CLU_1114512_0_0_10"/>
<dbReference type="RefSeq" id="WP_013188319.1">
    <property type="nucleotide sequence ID" value="NC_014230.1"/>
</dbReference>
<evidence type="ECO:0008006" key="4">
    <source>
        <dbReference type="Google" id="ProtNLM"/>
    </source>
</evidence>
<dbReference type="KEGG" id="cat:CA2559_12898"/>
<organism evidence="2 3">
    <name type="scientific">Croceibacter atlanticus (strain ATCC BAA-628 / JCM 21780 / CIP 108009 / IAM 15332 / KCTC 12090 / HTCC2559)</name>
    <dbReference type="NCBI Taxonomy" id="216432"/>
    <lineage>
        <taxon>Bacteria</taxon>
        <taxon>Pseudomonadati</taxon>
        <taxon>Bacteroidota</taxon>
        <taxon>Flavobacteriia</taxon>
        <taxon>Flavobacteriales</taxon>
        <taxon>Flavobacteriaceae</taxon>
        <taxon>Croceibacter</taxon>
    </lineage>
</organism>
<name>A3UAV2_CROAH</name>
<protein>
    <recommendedName>
        <fullName evidence="4">Deoxyribose-phosphate aldolase</fullName>
    </recommendedName>
</protein>
<dbReference type="Proteomes" id="UP000002297">
    <property type="component" value="Chromosome"/>
</dbReference>
<evidence type="ECO:0000313" key="2">
    <source>
        <dbReference type="EMBL" id="EAP86938.1"/>
    </source>
</evidence>
<dbReference type="PROSITE" id="PS51257">
    <property type="entry name" value="PROKAR_LIPOPROTEIN"/>
    <property type="match status" value="1"/>
</dbReference>
<dbReference type="AlphaFoldDB" id="A3UAV2"/>